<dbReference type="Proteomes" id="UP000215747">
    <property type="component" value="Unassembled WGS sequence"/>
</dbReference>
<reference evidence="2" key="4">
    <citation type="journal article" date="2018" name="Genome Announc.">
        <title>Fifty-Six Draft Genome Sequences of 10 Lactobacillus Species from 22 Commercial Dietary Supplements.</title>
        <authorList>
            <person name="Gangiredla J."/>
            <person name="Barnaba T.J."/>
            <person name="Mammel M.K."/>
            <person name="Lacher D.W."/>
            <person name="Elkins C.A."/>
            <person name="Lampel K.A."/>
            <person name="Whitehouse C.A."/>
            <person name="Tartera C."/>
        </authorList>
    </citation>
    <scope>NUCLEOTIDE SEQUENCE</scope>
    <source>
        <strain evidence="2">DS12_10</strain>
    </source>
</reference>
<organism evidence="1 3">
    <name type="scientific">Limosilactobacillus reuteri</name>
    <name type="common">Lactobacillus reuteri</name>
    <dbReference type="NCBI Taxonomy" id="1598"/>
    <lineage>
        <taxon>Bacteria</taxon>
        <taxon>Bacillati</taxon>
        <taxon>Bacillota</taxon>
        <taxon>Bacilli</taxon>
        <taxon>Lactobacillales</taxon>
        <taxon>Lactobacillaceae</taxon>
        <taxon>Limosilactobacillus</taxon>
    </lineage>
</organism>
<dbReference type="AlphaFoldDB" id="A0A079Z1M6"/>
<reference evidence="3" key="1">
    <citation type="submission" date="2017-05" db="EMBL/GenBank/DDBJ databases">
        <authorList>
            <person name="Lin X.B."/>
            <person name="Stothard P."/>
            <person name="Tasseva G."/>
            <person name="Walter J."/>
        </authorList>
    </citation>
    <scope>NUCLEOTIDE SEQUENCE [LARGE SCALE GENOMIC DNA]</scope>
    <source>
        <strain evidence="3">114h</strain>
    </source>
</reference>
<evidence type="ECO:0000313" key="1">
    <source>
        <dbReference type="EMBL" id="OYS70857.1"/>
    </source>
</evidence>
<dbReference type="RefSeq" id="WP_042746463.1">
    <property type="nucleotide sequence ID" value="NZ_CP065330.1"/>
</dbReference>
<reference evidence="4" key="5">
    <citation type="submission" date="2018-04" db="EMBL/GenBank/DDBJ databases">
        <title>Draft Genome Sequences of 10 Lactobacillus Species from 22 Commercial Probiotic Products.</title>
        <authorList>
            <person name="Gangiredla J."/>
            <person name="Barnaba T.J."/>
            <person name="Mammel M.K."/>
            <person name="Lacher D.W."/>
            <person name="Elkins C.A."/>
            <person name="Lampel K.A."/>
            <person name="Whitehouse C.A."/>
            <person name="Tartera C."/>
        </authorList>
    </citation>
    <scope>NUCLEOTIDE SEQUENCE [LARGE SCALE GENOMIC DNA]</scope>
    <source>
        <strain evidence="4">DS12_10</strain>
    </source>
</reference>
<reference evidence="1 3" key="3">
    <citation type="submission" date="2017-09" db="EMBL/GenBank/DDBJ databases">
        <title>Tripartite evolution among Lactobacillus johnsonii, Lactobacillus taiwanensis, Lactobacillus reuteri and their rodent host.</title>
        <authorList>
            <person name="Wang T."/>
            <person name="Knowles S."/>
            <person name="Cheng C."/>
        </authorList>
    </citation>
    <scope>NUCLEOTIDE SEQUENCE [LARGE SCALE GENOMIC DNA]</scope>
    <source>
        <strain evidence="1 3">114h</strain>
    </source>
</reference>
<name>A0A079Z1M6_LIMRT</name>
<sequence length="143" mass="16262">MNTNIKRNMIQVRLSDTEMKNFEAIKSTLNEKTNAATLRELIQLAPLVGKQSQEQVKHLLNTYDDLEAKVSALLWDSSNVTKNLNEIAHAANIAKNNDPANEDTWNWIIQQLKEIFLSINQLNQIGEQTKKFLKEGLENNGNS</sequence>
<evidence type="ECO:0000313" key="2">
    <source>
        <dbReference type="EMBL" id="PTV05302.1"/>
    </source>
</evidence>
<comment type="caution">
    <text evidence="1">The sequence shown here is derived from an EMBL/GenBank/DDBJ whole genome shotgun (WGS) entry which is preliminary data.</text>
</comment>
<evidence type="ECO:0000313" key="4">
    <source>
        <dbReference type="Proteomes" id="UP000244083"/>
    </source>
</evidence>
<gene>
    <name evidence="1" type="ORF">CBF96_01340</name>
    <name evidence="2" type="ORF">DB325_00955</name>
</gene>
<proteinExistence type="predicted"/>
<protein>
    <submittedName>
        <fullName evidence="1">Uncharacterized protein</fullName>
    </submittedName>
</protein>
<accession>A0A079Z1M6</accession>
<reference evidence="1" key="2">
    <citation type="submission" date="2017-05" db="EMBL/GenBank/DDBJ databases">
        <authorList>
            <person name="Song R."/>
            <person name="Chenine A.L."/>
            <person name="Ruprecht R.M."/>
        </authorList>
    </citation>
    <scope>NUCLEOTIDE SEQUENCE [LARGE SCALE GENOMIC DNA]</scope>
    <source>
        <strain evidence="1">114h</strain>
    </source>
</reference>
<evidence type="ECO:0000313" key="3">
    <source>
        <dbReference type="Proteomes" id="UP000215747"/>
    </source>
</evidence>
<dbReference type="Proteomes" id="UP000244083">
    <property type="component" value="Unassembled WGS sequence"/>
</dbReference>
<dbReference type="EMBL" id="QAZN01000001">
    <property type="protein sequence ID" value="PTV05302.1"/>
    <property type="molecule type" value="Genomic_DNA"/>
</dbReference>
<dbReference type="EMBL" id="NGPL01000012">
    <property type="protein sequence ID" value="OYS70857.1"/>
    <property type="molecule type" value="Genomic_DNA"/>
</dbReference>